<feature type="compositionally biased region" description="Pro residues" evidence="1">
    <location>
        <begin position="79"/>
        <end position="89"/>
    </location>
</feature>
<evidence type="ECO:0000256" key="1">
    <source>
        <dbReference type="SAM" id="MobiDB-lite"/>
    </source>
</evidence>
<gene>
    <name evidence="3" type="ORF">CD934_02445</name>
</gene>
<dbReference type="EMBL" id="CP022310">
    <property type="protein sequence ID" value="QDI67648.1"/>
    <property type="molecule type" value="Genomic_DNA"/>
</dbReference>
<evidence type="ECO:0000256" key="2">
    <source>
        <dbReference type="SAM" id="Phobius"/>
    </source>
</evidence>
<dbReference type="KEGG" id="sast:CD934_02445"/>
<feature type="region of interest" description="Disordered" evidence="1">
    <location>
        <begin position="61"/>
        <end position="160"/>
    </location>
</feature>
<keyword evidence="2" id="KW-0472">Membrane</keyword>
<dbReference type="RefSeq" id="WP_142231079.1">
    <property type="nucleotide sequence ID" value="NZ_CP022310.1"/>
</dbReference>
<sequence length="160" mass="16485">MDDFERELTRMLHDTRQHAPFEPRHQRRLYQGIRARRRARLLWRAGGSALAVTGLGAALALLPGTGPETRPADRRPLPATSPTPPPASPAPATSAPGTSRPPTDATTIPPRDATPSYPPPPSATPGAGLRGGTSSTSAPPPTHATRASSTPADSASAGGG</sequence>
<dbReference type="Proteomes" id="UP000316215">
    <property type="component" value="Chromosome"/>
</dbReference>
<dbReference type="AlphaFoldDB" id="A0A514JLA0"/>
<protein>
    <submittedName>
        <fullName evidence="3">Cellulase</fullName>
    </submittedName>
</protein>
<accession>A0A514JLA0</accession>
<name>A0A514JLA0_9ACTN</name>
<evidence type="ECO:0000313" key="4">
    <source>
        <dbReference type="Proteomes" id="UP000316215"/>
    </source>
</evidence>
<reference evidence="3 4" key="1">
    <citation type="submission" date="2017-07" db="EMBL/GenBank/DDBJ databases">
        <title>The Complete Genome of Streptomyces asterosporus-ZSY.</title>
        <authorList>
            <person name="Zhang S."/>
        </authorList>
    </citation>
    <scope>NUCLEOTIDE SEQUENCE [LARGE SCALE GENOMIC DNA]</scope>
    <source>
        <strain evidence="3 4">DSM 41452</strain>
    </source>
</reference>
<feature type="compositionally biased region" description="Low complexity" evidence="1">
    <location>
        <begin position="90"/>
        <end position="115"/>
    </location>
</feature>
<keyword evidence="4" id="KW-1185">Reference proteome</keyword>
<organism evidence="3 4">
    <name type="scientific">Streptomyces calvus</name>
    <dbReference type="NCBI Taxonomy" id="67282"/>
    <lineage>
        <taxon>Bacteria</taxon>
        <taxon>Bacillati</taxon>
        <taxon>Actinomycetota</taxon>
        <taxon>Actinomycetes</taxon>
        <taxon>Kitasatosporales</taxon>
        <taxon>Streptomycetaceae</taxon>
        <taxon>Streptomyces</taxon>
    </lineage>
</organism>
<proteinExistence type="predicted"/>
<feature type="transmembrane region" description="Helical" evidence="2">
    <location>
        <begin position="41"/>
        <end position="62"/>
    </location>
</feature>
<keyword evidence="2" id="KW-1133">Transmembrane helix</keyword>
<keyword evidence="2" id="KW-0812">Transmembrane</keyword>
<evidence type="ECO:0000313" key="3">
    <source>
        <dbReference type="EMBL" id="QDI67648.1"/>
    </source>
</evidence>